<dbReference type="PANTHER" id="PTHR22916">
    <property type="entry name" value="GLYCOSYLTRANSFERASE"/>
    <property type="match status" value="1"/>
</dbReference>
<evidence type="ECO:0000259" key="1">
    <source>
        <dbReference type="Pfam" id="PF00535"/>
    </source>
</evidence>
<dbReference type="PANTHER" id="PTHR22916:SF3">
    <property type="entry name" value="UDP-GLCNAC:BETAGAL BETA-1,3-N-ACETYLGLUCOSAMINYLTRANSFERASE-LIKE PROTEIN 1"/>
    <property type="match status" value="1"/>
</dbReference>
<feature type="domain" description="Glycosyltransferase 2-like" evidence="1">
    <location>
        <begin position="4"/>
        <end position="145"/>
    </location>
</feature>
<dbReference type="EMBL" id="SOBT01000012">
    <property type="protein sequence ID" value="TDU24140.1"/>
    <property type="molecule type" value="Genomic_DNA"/>
</dbReference>
<dbReference type="CDD" id="cd06433">
    <property type="entry name" value="GT_2_WfgS_like"/>
    <property type="match status" value="1"/>
</dbReference>
<dbReference type="SUPFAM" id="SSF53448">
    <property type="entry name" value="Nucleotide-diphospho-sugar transferases"/>
    <property type="match status" value="1"/>
</dbReference>
<proteinExistence type="predicted"/>
<dbReference type="InterPro" id="IPR001173">
    <property type="entry name" value="Glyco_trans_2-like"/>
</dbReference>
<gene>
    <name evidence="2" type="ORF">DFR24_4403</name>
</gene>
<protein>
    <submittedName>
        <fullName evidence="2">Glycosyltransferase involved in cell wall biosynthesis</fullName>
    </submittedName>
</protein>
<comment type="caution">
    <text evidence="2">The sequence shown here is derived from an EMBL/GenBank/DDBJ whole genome shotgun (WGS) entry which is preliminary data.</text>
</comment>
<dbReference type="Proteomes" id="UP000295341">
    <property type="component" value="Unassembled WGS sequence"/>
</dbReference>
<dbReference type="OrthoDB" id="9802524at2"/>
<keyword evidence="3" id="KW-1185">Reference proteome</keyword>
<dbReference type="AlphaFoldDB" id="A0A4S3K8J9"/>
<dbReference type="RefSeq" id="WP_133883564.1">
    <property type="nucleotide sequence ID" value="NZ_MWIN01000003.1"/>
</dbReference>
<dbReference type="Gene3D" id="3.90.550.10">
    <property type="entry name" value="Spore Coat Polysaccharide Biosynthesis Protein SpsA, Chain A"/>
    <property type="match status" value="1"/>
</dbReference>
<name>A0A4S3K8J9_9GAMM</name>
<accession>A0A4S3K8J9</accession>
<dbReference type="GO" id="GO:0016758">
    <property type="term" value="F:hexosyltransferase activity"/>
    <property type="evidence" value="ECO:0007669"/>
    <property type="project" value="UniProtKB-ARBA"/>
</dbReference>
<dbReference type="InterPro" id="IPR029044">
    <property type="entry name" value="Nucleotide-diphossugar_trans"/>
</dbReference>
<evidence type="ECO:0000313" key="2">
    <source>
        <dbReference type="EMBL" id="TDU24140.1"/>
    </source>
</evidence>
<organism evidence="2 3">
    <name type="scientific">Panacagrimonas perspica</name>
    <dbReference type="NCBI Taxonomy" id="381431"/>
    <lineage>
        <taxon>Bacteria</taxon>
        <taxon>Pseudomonadati</taxon>
        <taxon>Pseudomonadota</taxon>
        <taxon>Gammaproteobacteria</taxon>
        <taxon>Nevskiales</taxon>
        <taxon>Nevskiaceae</taxon>
        <taxon>Panacagrimonas</taxon>
    </lineage>
</organism>
<dbReference type="Pfam" id="PF00535">
    <property type="entry name" value="Glycos_transf_2"/>
    <property type="match status" value="1"/>
</dbReference>
<keyword evidence="2" id="KW-0808">Transferase</keyword>
<evidence type="ECO:0000313" key="3">
    <source>
        <dbReference type="Proteomes" id="UP000295341"/>
    </source>
</evidence>
<reference evidence="2 3" key="1">
    <citation type="submission" date="2019-03" db="EMBL/GenBank/DDBJ databases">
        <title>Genomic Encyclopedia of Type Strains, Phase IV (KMG-IV): sequencing the most valuable type-strain genomes for metagenomic binning, comparative biology and taxonomic classification.</title>
        <authorList>
            <person name="Goeker M."/>
        </authorList>
    </citation>
    <scope>NUCLEOTIDE SEQUENCE [LARGE SCALE GENOMIC DNA]</scope>
    <source>
        <strain evidence="2 3">DSM 26377</strain>
    </source>
</reference>
<sequence>MKISVVTASYNAAATLSDTLKSVARQSHGDVEHLLIDGGSKDATSRIVEQHGQHLSHFVSEKDGGIYDAMNKGIRLATGDVLGFLNADDLLADDEVLSRIARCMEDPEVDAVYGDLVFVSQHDTSRVVRYWRPGKHRAGLCASGWMAPHPTFYVRRKLLLENAGFCLDYRLQADFELMLRLFEVVKIRSAYLPSTLVRMRMGGATTGSLRNIIRGNLEAAHACRRHGYPGGIGFMLAKMTRRIPQFFSRPSQAS</sequence>